<dbReference type="AlphaFoldDB" id="A0A0U1NXR1"/>
<keyword evidence="1" id="KW-0808">Transferase</keyword>
<name>A0A0U1NXR1_9BACI</name>
<evidence type="ECO:0000313" key="2">
    <source>
        <dbReference type="Proteomes" id="UP000199087"/>
    </source>
</evidence>
<reference evidence="2" key="1">
    <citation type="submission" date="2015-05" db="EMBL/GenBank/DDBJ databases">
        <authorList>
            <person name="Urmite Genomes"/>
        </authorList>
    </citation>
    <scope>NUCLEOTIDE SEQUENCE [LARGE SCALE GENOMIC DNA]</scope>
    <source>
        <strain evidence="2">LF1</strain>
    </source>
</reference>
<gene>
    <name evidence="1" type="primary">ylqG</name>
    <name evidence="1" type="ORF">BN000_02760</name>
</gene>
<dbReference type="OrthoDB" id="2351076at2"/>
<keyword evidence="2" id="KW-1185">Reference proteome</keyword>
<dbReference type="EMBL" id="CVRB01000003">
    <property type="protein sequence ID" value="CRK82810.1"/>
    <property type="molecule type" value="Genomic_DNA"/>
</dbReference>
<evidence type="ECO:0000313" key="1">
    <source>
        <dbReference type="EMBL" id="CRK82810.1"/>
    </source>
</evidence>
<sequence length="420" mass="47969">MSPVQIFQSLFNTESFQNGSLVSLKPGQLLYGRVEKFLPNDTAIIQIGNVKLLAHVKASLSTTDHYWFEVRSNGDDGIQLKVVEGQGNQPSHLLEEHFKLSETKITGQLLQSFLERNVPFTKEQLRTSITWINHDGDISQEITALEWMMKKDLPFTKQTFQSLVAVQESASFSSQLEEIGRYLEDPKFASFKTTEPLKQMIATIFENHIIDKVSTGTDVKQMLQSMVHQLGLEYEKEVKNTQKLIELHSLKPLLMSAIHELGTNGRELEPVLNRLTGMQLIAQDPIGQMQQMVMQLPISFRETQTDVTLQWSGRKTKNGKIDPDYCRILFYLDLQNLKQTVVDMQIQNKLIHVSVLNDTKEIESIVPVLTPTLKEKLENLGYKLSFIKVIPFSENKKMVLLRINSSNVLSEYYQGVDIKI</sequence>
<organism evidence="1 2">
    <name type="scientific">Neobacillus massiliamazoniensis</name>
    <dbReference type="NCBI Taxonomy" id="1499688"/>
    <lineage>
        <taxon>Bacteria</taxon>
        <taxon>Bacillati</taxon>
        <taxon>Bacillota</taxon>
        <taxon>Bacilli</taxon>
        <taxon>Bacillales</taxon>
        <taxon>Bacillaceae</taxon>
        <taxon>Neobacillus</taxon>
    </lineage>
</organism>
<proteinExistence type="predicted"/>
<accession>A0A0U1NXR1</accession>
<dbReference type="Proteomes" id="UP000199087">
    <property type="component" value="Unassembled WGS sequence"/>
</dbReference>
<protein>
    <submittedName>
        <fullName evidence="1">Glycosyltransferase</fullName>
    </submittedName>
</protein>
<dbReference type="RefSeq" id="WP_090635130.1">
    <property type="nucleotide sequence ID" value="NZ_CVRB01000003.1"/>
</dbReference>
<dbReference type="GO" id="GO:0016740">
    <property type="term" value="F:transferase activity"/>
    <property type="evidence" value="ECO:0007669"/>
    <property type="project" value="UniProtKB-KW"/>
</dbReference>
<dbReference type="STRING" id="1499688.BN000_02760"/>